<dbReference type="AlphaFoldDB" id="B8HGT9"/>
<dbReference type="EMBL" id="CP001341">
    <property type="protein sequence ID" value="ACL41355.1"/>
    <property type="molecule type" value="Genomic_DNA"/>
</dbReference>
<reference evidence="1" key="1">
    <citation type="submission" date="2009-01" db="EMBL/GenBank/DDBJ databases">
        <title>Complete sequence of chromosome of Arthrobacter chlorophenolicus A6.</title>
        <authorList>
            <consortium name="US DOE Joint Genome Institute"/>
            <person name="Lucas S."/>
            <person name="Copeland A."/>
            <person name="Lapidus A."/>
            <person name="Glavina del Rio T."/>
            <person name="Tice H."/>
            <person name="Bruce D."/>
            <person name="Goodwin L."/>
            <person name="Pitluck S."/>
            <person name="Goltsman E."/>
            <person name="Clum A."/>
            <person name="Larimer F."/>
            <person name="Land M."/>
            <person name="Hauser L."/>
            <person name="Kyrpides N."/>
            <person name="Mikhailova N."/>
            <person name="Jansson J."/>
            <person name="Richardson P."/>
        </authorList>
    </citation>
    <scope>NUCLEOTIDE SEQUENCE [LARGE SCALE GENOMIC DNA]</scope>
    <source>
        <strain evidence="1">A6</strain>
    </source>
</reference>
<dbReference type="KEGG" id="ach:Achl_3398"/>
<organism evidence="1 2">
    <name type="scientific">Pseudarthrobacter chlorophenolicus (strain ATCC 700700 / DSM 12829 / CIP 107037 / JCM 12360 / KCTC 9906 / NCIMB 13794 / A6)</name>
    <name type="common">Arthrobacter chlorophenolicus</name>
    <dbReference type="NCBI Taxonomy" id="452863"/>
    <lineage>
        <taxon>Bacteria</taxon>
        <taxon>Bacillati</taxon>
        <taxon>Actinomycetota</taxon>
        <taxon>Actinomycetes</taxon>
        <taxon>Micrococcales</taxon>
        <taxon>Micrococcaceae</taxon>
        <taxon>Pseudarthrobacter</taxon>
    </lineage>
</organism>
<sequence length="126" mass="13653">MIRHRWVPYSILGVVLLLTAWAGTLLWSAIDEGAVPSDSDFPQIPPAGEKVQVSTQCGSGGCWREMVVEAEPPETPESLGAAMGLVTERCRPVNLWTLRKTCSGIASSTGGDLSLYLRYSPLISKY</sequence>
<keyword evidence="2" id="KW-1185">Reference proteome</keyword>
<evidence type="ECO:0000313" key="2">
    <source>
        <dbReference type="Proteomes" id="UP000002505"/>
    </source>
</evidence>
<proteinExistence type="predicted"/>
<evidence type="ECO:0000313" key="1">
    <source>
        <dbReference type="EMBL" id="ACL41355.1"/>
    </source>
</evidence>
<dbReference type="HOGENOM" id="CLU_1976978_0_0_11"/>
<protein>
    <submittedName>
        <fullName evidence="1">Uncharacterized protein</fullName>
    </submittedName>
</protein>
<dbReference type="RefSeq" id="WP_015938549.1">
    <property type="nucleotide sequence ID" value="NC_011886.1"/>
</dbReference>
<dbReference type="Proteomes" id="UP000002505">
    <property type="component" value="Chromosome"/>
</dbReference>
<gene>
    <name evidence="1" type="ordered locus">Achl_3398</name>
</gene>
<dbReference type="OrthoDB" id="3384074at2"/>
<accession>B8HGT9</accession>
<dbReference type="eggNOG" id="ENOG502ZEDB">
    <property type="taxonomic scope" value="Bacteria"/>
</dbReference>
<name>B8HGT9_PSECP</name>